<dbReference type="Gene3D" id="3.30.2180.10">
    <property type="entry name" value="ATP12-like"/>
    <property type="match status" value="1"/>
</dbReference>
<dbReference type="PANTHER" id="PTHR21013:SF10">
    <property type="entry name" value="ATP SYNTHASE MITOCHONDRIAL F1 COMPLEX ASSEMBLY FACTOR 2"/>
    <property type="match status" value="1"/>
</dbReference>
<evidence type="ECO:0000256" key="2">
    <source>
        <dbReference type="ARBA" id="ARBA00008231"/>
    </source>
</evidence>
<keyword evidence="3" id="KW-0809">Transit peptide</keyword>
<evidence type="ECO:0000313" key="8">
    <source>
        <dbReference type="Proteomes" id="UP000054558"/>
    </source>
</evidence>
<dbReference type="PANTHER" id="PTHR21013">
    <property type="entry name" value="ATP SYNTHASE MITOCHONDRIAL F1 COMPLEX ASSEMBLY FACTOR 2/ATP12 PROTEIN, MITOCHONDRIAL PRECURSOR"/>
    <property type="match status" value="1"/>
</dbReference>
<dbReference type="InterPro" id="IPR023335">
    <property type="entry name" value="ATP12_ortho_dom_sf"/>
</dbReference>
<keyword evidence="4" id="KW-0496">Mitochondrion</keyword>
<dbReference type="EMBL" id="DF237196">
    <property type="protein sequence ID" value="GAQ85652.1"/>
    <property type="molecule type" value="Genomic_DNA"/>
</dbReference>
<organism evidence="7 8">
    <name type="scientific">Klebsormidium nitens</name>
    <name type="common">Green alga</name>
    <name type="synonym">Ulothrix nitens</name>
    <dbReference type="NCBI Taxonomy" id="105231"/>
    <lineage>
        <taxon>Eukaryota</taxon>
        <taxon>Viridiplantae</taxon>
        <taxon>Streptophyta</taxon>
        <taxon>Klebsormidiophyceae</taxon>
        <taxon>Klebsormidiales</taxon>
        <taxon>Klebsormidiaceae</taxon>
        <taxon>Klebsormidium</taxon>
    </lineage>
</organism>
<evidence type="ECO:0000256" key="1">
    <source>
        <dbReference type="ARBA" id="ARBA00004173"/>
    </source>
</evidence>
<keyword evidence="5" id="KW-0143">Chaperone</keyword>
<evidence type="ECO:0000256" key="6">
    <source>
        <dbReference type="SAM" id="MobiDB-lite"/>
    </source>
</evidence>
<evidence type="ECO:0000256" key="5">
    <source>
        <dbReference type="ARBA" id="ARBA00023186"/>
    </source>
</evidence>
<evidence type="ECO:0000313" key="7">
    <source>
        <dbReference type="EMBL" id="GAQ85652.1"/>
    </source>
</evidence>
<evidence type="ECO:0000256" key="3">
    <source>
        <dbReference type="ARBA" id="ARBA00022946"/>
    </source>
</evidence>
<dbReference type="GO" id="GO:0033615">
    <property type="term" value="P:mitochondrial proton-transporting ATP synthase complex assembly"/>
    <property type="evidence" value="ECO:0000318"/>
    <property type="project" value="GO_Central"/>
</dbReference>
<evidence type="ECO:0000256" key="4">
    <source>
        <dbReference type="ARBA" id="ARBA00023128"/>
    </source>
</evidence>
<feature type="compositionally biased region" description="Polar residues" evidence="6">
    <location>
        <begin position="52"/>
        <end position="65"/>
    </location>
</feature>
<gene>
    <name evidence="7" type="ORF">KFL_002470100</name>
</gene>
<dbReference type="GO" id="GO:0005739">
    <property type="term" value="C:mitochondrion"/>
    <property type="evidence" value="ECO:0000318"/>
    <property type="project" value="GO_Central"/>
</dbReference>
<dbReference type="AlphaFoldDB" id="A0A1Y1I6T8"/>
<dbReference type="OMA" id="WDPVLHW"/>
<dbReference type="SUPFAM" id="SSF160909">
    <property type="entry name" value="ATP12-like"/>
    <property type="match status" value="1"/>
</dbReference>
<sequence length="323" mass="35766">MLASNDSTFSQLYWGLTGRTGSFRCTAYSDEGFLTRGYATTSFNPASQRAWQHSAAATSSPDQSDSALRREAELAASAPSKTKSDGTIGIRWYKHVGVEETEDSTFHVTLDGKRLPSPARRPLVLPTKELALAIAAEWEWQDKKSIRPFTMPLMKLASTATDLVPLQRNAIVDNLMKYFRTSDAVCVRDPGEGRLKRKQAEIWDPLLDWMQQELGVRPVTSGSIFGAEQPPEVVRTVQELLHRKSDFRLAAVDALASSAHSLVIALAVSRGHLGPRKALEAVRVEEDHQMEEWGLVEGGHDLDIADTKVRIAAPSLFLRLLDE</sequence>
<dbReference type="OrthoDB" id="5673at2759"/>
<dbReference type="Gene3D" id="1.10.3580.10">
    <property type="entry name" value="ATP12 ATPase"/>
    <property type="match status" value="1"/>
</dbReference>
<comment type="similarity">
    <text evidence="2">Belongs to the ATP12 family.</text>
</comment>
<protein>
    <submittedName>
        <fullName evidence="7">F1-ATP synthase assembly protein</fullName>
    </submittedName>
</protein>
<keyword evidence="8" id="KW-1185">Reference proteome</keyword>
<comment type="subcellular location">
    <subcellularLocation>
        <location evidence="1">Mitochondrion</location>
    </subcellularLocation>
</comment>
<proteinExistence type="inferred from homology"/>
<accession>A0A1Y1I6T8</accession>
<dbReference type="Proteomes" id="UP000054558">
    <property type="component" value="Unassembled WGS sequence"/>
</dbReference>
<dbReference type="InterPro" id="IPR011419">
    <property type="entry name" value="ATP12_ATP_synth-F1-assembly"/>
</dbReference>
<dbReference type="Pfam" id="PF07542">
    <property type="entry name" value="ATP12"/>
    <property type="match status" value="1"/>
</dbReference>
<reference evidence="7 8" key="1">
    <citation type="journal article" date="2014" name="Nat. Commun.">
        <title>Klebsormidium flaccidum genome reveals primary factors for plant terrestrial adaptation.</title>
        <authorList>
            <person name="Hori K."/>
            <person name="Maruyama F."/>
            <person name="Fujisawa T."/>
            <person name="Togashi T."/>
            <person name="Yamamoto N."/>
            <person name="Seo M."/>
            <person name="Sato S."/>
            <person name="Yamada T."/>
            <person name="Mori H."/>
            <person name="Tajima N."/>
            <person name="Moriyama T."/>
            <person name="Ikeuchi M."/>
            <person name="Watanabe M."/>
            <person name="Wada H."/>
            <person name="Kobayashi K."/>
            <person name="Saito M."/>
            <person name="Masuda T."/>
            <person name="Sasaki-Sekimoto Y."/>
            <person name="Mashiguchi K."/>
            <person name="Awai K."/>
            <person name="Shimojima M."/>
            <person name="Masuda S."/>
            <person name="Iwai M."/>
            <person name="Nobusawa T."/>
            <person name="Narise T."/>
            <person name="Kondo S."/>
            <person name="Saito H."/>
            <person name="Sato R."/>
            <person name="Murakawa M."/>
            <person name="Ihara Y."/>
            <person name="Oshima-Yamada Y."/>
            <person name="Ohtaka K."/>
            <person name="Satoh M."/>
            <person name="Sonobe K."/>
            <person name="Ishii M."/>
            <person name="Ohtani R."/>
            <person name="Kanamori-Sato M."/>
            <person name="Honoki R."/>
            <person name="Miyazaki D."/>
            <person name="Mochizuki H."/>
            <person name="Umetsu J."/>
            <person name="Higashi K."/>
            <person name="Shibata D."/>
            <person name="Kamiya Y."/>
            <person name="Sato N."/>
            <person name="Nakamura Y."/>
            <person name="Tabata S."/>
            <person name="Ida S."/>
            <person name="Kurokawa K."/>
            <person name="Ohta H."/>
        </authorList>
    </citation>
    <scope>NUCLEOTIDE SEQUENCE [LARGE SCALE GENOMIC DNA]</scope>
    <source>
        <strain evidence="7 8">NIES-2285</strain>
    </source>
</reference>
<name>A0A1Y1I6T8_KLENI</name>
<dbReference type="STRING" id="105231.A0A1Y1I6T8"/>
<feature type="region of interest" description="Disordered" evidence="6">
    <location>
        <begin position="52"/>
        <end position="84"/>
    </location>
</feature>
<dbReference type="InterPro" id="IPR042272">
    <property type="entry name" value="ATP12_ATP_synth-F1-assembly_N"/>
</dbReference>